<sequence length="155" mass="16566">MGFKAKDLTYDAAQPAFLQRLRGQIAGDGSARPEPSIPRNKKLVRDDEDDAPTYVLEGTNQSLTKAEYEALVAGKDADAAEDSAPTTIEHKDAPSQPKEKIAEVGKGSKKRKAAKVIGGDEEDDDAGKDEAKVVKKAKKKAKPVKLSFGDQEDGG</sequence>
<protein>
    <recommendedName>
        <fullName evidence="2">DUF4604 domain-containing protein</fullName>
    </recommendedName>
</protein>
<dbReference type="InterPro" id="IPR027911">
    <property type="entry name" value="DUF4604"/>
</dbReference>
<evidence type="ECO:0000313" key="3">
    <source>
        <dbReference type="EMBL" id="KAF2278661.1"/>
    </source>
</evidence>
<evidence type="ECO:0000259" key="2">
    <source>
        <dbReference type="Pfam" id="PF15377"/>
    </source>
</evidence>
<feature type="compositionally biased region" description="Basic and acidic residues" evidence="1">
    <location>
        <begin position="88"/>
        <end position="103"/>
    </location>
</feature>
<keyword evidence="4" id="KW-1185">Reference proteome</keyword>
<accession>A0A6A6JPW8</accession>
<feature type="region of interest" description="Disordered" evidence="1">
    <location>
        <begin position="74"/>
        <end position="155"/>
    </location>
</feature>
<evidence type="ECO:0000313" key="4">
    <source>
        <dbReference type="Proteomes" id="UP000800097"/>
    </source>
</evidence>
<gene>
    <name evidence="3" type="ORF">EI97DRAFT_448535</name>
</gene>
<feature type="region of interest" description="Disordered" evidence="1">
    <location>
        <begin position="23"/>
        <end position="60"/>
    </location>
</feature>
<evidence type="ECO:0000256" key="1">
    <source>
        <dbReference type="SAM" id="MobiDB-lite"/>
    </source>
</evidence>
<reference evidence="3" key="1">
    <citation type="journal article" date="2020" name="Stud. Mycol.">
        <title>101 Dothideomycetes genomes: a test case for predicting lifestyles and emergence of pathogens.</title>
        <authorList>
            <person name="Haridas S."/>
            <person name="Albert R."/>
            <person name="Binder M."/>
            <person name="Bloem J."/>
            <person name="Labutti K."/>
            <person name="Salamov A."/>
            <person name="Andreopoulos B."/>
            <person name="Baker S."/>
            <person name="Barry K."/>
            <person name="Bills G."/>
            <person name="Bluhm B."/>
            <person name="Cannon C."/>
            <person name="Castanera R."/>
            <person name="Culley D."/>
            <person name="Daum C."/>
            <person name="Ezra D."/>
            <person name="Gonzalez J."/>
            <person name="Henrissat B."/>
            <person name="Kuo A."/>
            <person name="Liang C."/>
            <person name="Lipzen A."/>
            <person name="Lutzoni F."/>
            <person name="Magnuson J."/>
            <person name="Mondo S."/>
            <person name="Nolan M."/>
            <person name="Ohm R."/>
            <person name="Pangilinan J."/>
            <person name="Park H.-J."/>
            <person name="Ramirez L."/>
            <person name="Alfaro M."/>
            <person name="Sun H."/>
            <person name="Tritt A."/>
            <person name="Yoshinaga Y."/>
            <person name="Zwiers L.-H."/>
            <person name="Turgeon B."/>
            <person name="Goodwin S."/>
            <person name="Spatafora J."/>
            <person name="Crous P."/>
            <person name="Grigoriev I."/>
        </authorList>
    </citation>
    <scope>NUCLEOTIDE SEQUENCE</scope>
    <source>
        <strain evidence="3">CBS 379.55</strain>
    </source>
</reference>
<dbReference type="Pfam" id="PF15377">
    <property type="entry name" value="DUF4604"/>
    <property type="match status" value="1"/>
</dbReference>
<feature type="domain" description="DUF4604" evidence="2">
    <location>
        <begin position="6"/>
        <end position="152"/>
    </location>
</feature>
<proteinExistence type="predicted"/>
<dbReference type="OrthoDB" id="5388322at2759"/>
<dbReference type="GeneID" id="54553343"/>
<dbReference type="AlphaFoldDB" id="A0A6A6JPW8"/>
<feature type="compositionally biased region" description="Basic residues" evidence="1">
    <location>
        <begin position="134"/>
        <end position="143"/>
    </location>
</feature>
<name>A0A6A6JPW8_WESOR</name>
<organism evidence="3 4">
    <name type="scientific">Westerdykella ornata</name>
    <dbReference type="NCBI Taxonomy" id="318751"/>
    <lineage>
        <taxon>Eukaryota</taxon>
        <taxon>Fungi</taxon>
        <taxon>Dikarya</taxon>
        <taxon>Ascomycota</taxon>
        <taxon>Pezizomycotina</taxon>
        <taxon>Dothideomycetes</taxon>
        <taxon>Pleosporomycetidae</taxon>
        <taxon>Pleosporales</taxon>
        <taxon>Sporormiaceae</taxon>
        <taxon>Westerdykella</taxon>
    </lineage>
</organism>
<dbReference type="Proteomes" id="UP000800097">
    <property type="component" value="Unassembled WGS sequence"/>
</dbReference>
<dbReference type="EMBL" id="ML986487">
    <property type="protein sequence ID" value="KAF2278661.1"/>
    <property type="molecule type" value="Genomic_DNA"/>
</dbReference>
<dbReference type="RefSeq" id="XP_033656200.1">
    <property type="nucleotide sequence ID" value="XM_033800168.1"/>
</dbReference>